<keyword evidence="2" id="KW-1185">Reference proteome</keyword>
<dbReference type="AlphaFoldDB" id="A0AAV4MWY3"/>
<name>A0AAV4MWY3_CAEEX</name>
<reference evidence="1 2" key="1">
    <citation type="submission" date="2021-06" db="EMBL/GenBank/DDBJ databases">
        <title>Caerostris extrusa draft genome.</title>
        <authorList>
            <person name="Kono N."/>
            <person name="Arakawa K."/>
        </authorList>
    </citation>
    <scope>NUCLEOTIDE SEQUENCE [LARGE SCALE GENOMIC DNA]</scope>
</reference>
<accession>A0AAV4MWY3</accession>
<gene>
    <name evidence="1" type="ORF">CEXT_319731</name>
</gene>
<protein>
    <submittedName>
        <fullName evidence="1">Uncharacterized protein</fullName>
    </submittedName>
</protein>
<comment type="caution">
    <text evidence="1">The sequence shown here is derived from an EMBL/GenBank/DDBJ whole genome shotgun (WGS) entry which is preliminary data.</text>
</comment>
<proteinExistence type="predicted"/>
<evidence type="ECO:0000313" key="1">
    <source>
        <dbReference type="EMBL" id="GIX75881.1"/>
    </source>
</evidence>
<dbReference type="Proteomes" id="UP001054945">
    <property type="component" value="Unassembled WGS sequence"/>
</dbReference>
<organism evidence="1 2">
    <name type="scientific">Caerostris extrusa</name>
    <name type="common">Bark spider</name>
    <name type="synonym">Caerostris bankana</name>
    <dbReference type="NCBI Taxonomy" id="172846"/>
    <lineage>
        <taxon>Eukaryota</taxon>
        <taxon>Metazoa</taxon>
        <taxon>Ecdysozoa</taxon>
        <taxon>Arthropoda</taxon>
        <taxon>Chelicerata</taxon>
        <taxon>Arachnida</taxon>
        <taxon>Araneae</taxon>
        <taxon>Araneomorphae</taxon>
        <taxon>Entelegynae</taxon>
        <taxon>Araneoidea</taxon>
        <taxon>Araneidae</taxon>
        <taxon>Caerostris</taxon>
    </lineage>
</organism>
<dbReference type="EMBL" id="BPLR01002631">
    <property type="protein sequence ID" value="GIX75881.1"/>
    <property type="molecule type" value="Genomic_DNA"/>
</dbReference>
<evidence type="ECO:0000313" key="2">
    <source>
        <dbReference type="Proteomes" id="UP001054945"/>
    </source>
</evidence>
<sequence length="140" mass="16000">MHGGWNSVEQPPLEYLEECDKEVGSIEFSLCRNKHQVVKIDGSTKLTAIQVGNRIMFLAQENGFRTSSRKSACKVIDKQFQQMISLQWSEKCLICVGGNLILEQNKNKNVRGLEFGRTTPLEHLDECNKVGSIEFYLFWS</sequence>